<dbReference type="RefSeq" id="XP_033534513.1">
    <property type="nucleotide sequence ID" value="XM_033682830.1"/>
</dbReference>
<evidence type="ECO:0000313" key="3">
    <source>
        <dbReference type="RefSeq" id="XP_033534513.1"/>
    </source>
</evidence>
<name>A0A6G1G4G3_9PEZI</name>
<reference evidence="3" key="3">
    <citation type="submission" date="2025-04" db="UniProtKB">
        <authorList>
            <consortium name="RefSeq"/>
        </authorList>
    </citation>
    <scope>IDENTIFICATION</scope>
    <source>
        <strain evidence="3">CBS 781.70</strain>
    </source>
</reference>
<evidence type="ECO:0000313" key="2">
    <source>
        <dbReference type="Proteomes" id="UP000504638"/>
    </source>
</evidence>
<evidence type="ECO:0008006" key="4">
    <source>
        <dbReference type="Google" id="ProtNLM"/>
    </source>
</evidence>
<protein>
    <recommendedName>
        <fullName evidence="4">Aminoglycoside phosphotransferase domain-containing protein</fullName>
    </recommendedName>
</protein>
<reference evidence="3" key="2">
    <citation type="submission" date="2020-04" db="EMBL/GenBank/DDBJ databases">
        <authorList>
            <consortium name="NCBI Genome Project"/>
        </authorList>
    </citation>
    <scope>NUCLEOTIDE SEQUENCE</scope>
    <source>
        <strain evidence="3">CBS 781.70</strain>
    </source>
</reference>
<gene>
    <name evidence="1 3" type="ORF">P152DRAFT_513907</name>
</gene>
<dbReference type="AlphaFoldDB" id="A0A6G1G4G3"/>
<dbReference type="PANTHER" id="PTHR21310:SF15">
    <property type="entry name" value="AMINOGLYCOSIDE PHOSPHOTRANSFERASE DOMAIN-CONTAINING PROTEIN"/>
    <property type="match status" value="1"/>
</dbReference>
<dbReference type="InterPro" id="IPR011009">
    <property type="entry name" value="Kinase-like_dom_sf"/>
</dbReference>
<organism evidence="1">
    <name type="scientific">Eremomyces bilateralis CBS 781.70</name>
    <dbReference type="NCBI Taxonomy" id="1392243"/>
    <lineage>
        <taxon>Eukaryota</taxon>
        <taxon>Fungi</taxon>
        <taxon>Dikarya</taxon>
        <taxon>Ascomycota</taxon>
        <taxon>Pezizomycotina</taxon>
        <taxon>Dothideomycetes</taxon>
        <taxon>Dothideomycetes incertae sedis</taxon>
        <taxon>Eremomycetales</taxon>
        <taxon>Eremomycetaceae</taxon>
        <taxon>Eremomyces</taxon>
    </lineage>
</organism>
<dbReference type="Gene3D" id="3.90.1200.10">
    <property type="match status" value="1"/>
</dbReference>
<dbReference type="EMBL" id="ML975156">
    <property type="protein sequence ID" value="KAF1812882.1"/>
    <property type="molecule type" value="Genomic_DNA"/>
</dbReference>
<accession>A0A6G1G4G3</accession>
<dbReference type="InterPro" id="IPR051678">
    <property type="entry name" value="AGP_Transferase"/>
</dbReference>
<reference evidence="1 3" key="1">
    <citation type="submission" date="2020-01" db="EMBL/GenBank/DDBJ databases">
        <authorList>
            <consortium name="DOE Joint Genome Institute"/>
            <person name="Haridas S."/>
            <person name="Albert R."/>
            <person name="Binder M."/>
            <person name="Bloem J."/>
            <person name="Labutti K."/>
            <person name="Salamov A."/>
            <person name="Andreopoulos B."/>
            <person name="Baker S.E."/>
            <person name="Barry K."/>
            <person name="Bills G."/>
            <person name="Bluhm B.H."/>
            <person name="Cannon C."/>
            <person name="Castanera R."/>
            <person name="Culley D.E."/>
            <person name="Daum C."/>
            <person name="Ezra D."/>
            <person name="Gonzalez J.B."/>
            <person name="Henrissat B."/>
            <person name="Kuo A."/>
            <person name="Liang C."/>
            <person name="Lipzen A."/>
            <person name="Lutzoni F."/>
            <person name="Magnuson J."/>
            <person name="Mondo S."/>
            <person name="Nolan M."/>
            <person name="Ohm R."/>
            <person name="Pangilinan J."/>
            <person name="Park H.-J."/>
            <person name="Ramirez L."/>
            <person name="Alfaro M."/>
            <person name="Sun H."/>
            <person name="Tritt A."/>
            <person name="Yoshinaga Y."/>
            <person name="Zwiers L.-H."/>
            <person name="Turgeon B.G."/>
            <person name="Goodwin S.B."/>
            <person name="Spatafora J.W."/>
            <person name="Crous P.W."/>
            <person name="Grigoriev I.V."/>
        </authorList>
    </citation>
    <scope>NUCLEOTIDE SEQUENCE</scope>
    <source>
        <strain evidence="1 3">CBS 781.70</strain>
    </source>
</reference>
<evidence type="ECO:0000313" key="1">
    <source>
        <dbReference type="EMBL" id="KAF1812882.1"/>
    </source>
</evidence>
<sequence length="289" mass="33035">METLSPHLRALHELSESIRANDQYIPEKYPPHFSQDDPLLVSYKLTLTTYYFTQHTFIKRQNHPDEIGNNIYGDSIVVLLVPERLRNEAATLKLIAAETTIPVPTLLGIYEENGLVHLKTSLAPNDAILLDDVDPADQETAITEVDKQIQSTILPQLRDLRRNFVGSVDVNLPVIPTASLYSPRNHQAWPRMERDAEVYNLCHNDLGPHNIFVDPLTFEIVRVIDWEYAGFFPAKFEIPLWREADQRRRHQMMRDAKKSGLVGTDGLYHEAKYGLDHQAIPKGKFASFA</sequence>
<dbReference type="PANTHER" id="PTHR21310">
    <property type="entry name" value="AMINOGLYCOSIDE PHOSPHOTRANSFERASE-RELATED-RELATED"/>
    <property type="match status" value="1"/>
</dbReference>
<dbReference type="Proteomes" id="UP000504638">
    <property type="component" value="Unplaced"/>
</dbReference>
<dbReference type="OrthoDB" id="2906425at2759"/>
<dbReference type="GeneID" id="54423400"/>
<keyword evidence="2" id="KW-1185">Reference proteome</keyword>
<dbReference type="SUPFAM" id="SSF56112">
    <property type="entry name" value="Protein kinase-like (PK-like)"/>
    <property type="match status" value="1"/>
</dbReference>
<proteinExistence type="predicted"/>